<dbReference type="Proteomes" id="UP000015347">
    <property type="component" value="Unassembled WGS sequence"/>
</dbReference>
<feature type="signal peptide" evidence="2">
    <location>
        <begin position="1"/>
        <end position="18"/>
    </location>
</feature>
<evidence type="ECO:0000313" key="4">
    <source>
        <dbReference type="Proteomes" id="UP000015347"/>
    </source>
</evidence>
<gene>
    <name evidence="3" type="ORF">Salmuc_01497</name>
</gene>
<comment type="caution">
    <text evidence="3">The sequence shown here is derived from an EMBL/GenBank/DDBJ whole genome shotgun (WGS) entry which is preliminary data.</text>
</comment>
<name>S9R4J3_9RHOB</name>
<keyword evidence="2" id="KW-0732">Signal</keyword>
<dbReference type="AlphaFoldDB" id="S9R4J3"/>
<feature type="region of interest" description="Disordered" evidence="1">
    <location>
        <begin position="182"/>
        <end position="202"/>
    </location>
</feature>
<organism evidence="3 4">
    <name type="scientific">Salipiger mucosus DSM 16094</name>
    <dbReference type="NCBI Taxonomy" id="1123237"/>
    <lineage>
        <taxon>Bacteria</taxon>
        <taxon>Pseudomonadati</taxon>
        <taxon>Pseudomonadota</taxon>
        <taxon>Alphaproteobacteria</taxon>
        <taxon>Rhodobacterales</taxon>
        <taxon>Roseobacteraceae</taxon>
        <taxon>Salipiger</taxon>
    </lineage>
</organism>
<feature type="compositionally biased region" description="Low complexity" evidence="1">
    <location>
        <begin position="182"/>
        <end position="196"/>
    </location>
</feature>
<sequence>MIRLVLTLSLVLGLAACADGQRELKEPVEPLGDFQLGFAEVVAPNLLKGPVSREATKEEWSASVDEALEERFGRYEGGKYYHLGVSVEGYVLAQPGIPLVFSPKSALIVRATVWDDAAQSKLNPEPEQITVLEAISPETMMGSGLTQSKEVQMRNLSANVALQIEKWMRRMQRTEGWFGGEASAAAADEAPASGPEVASVAE</sequence>
<dbReference type="RefSeq" id="WP_020043246.1">
    <property type="nucleotide sequence ID" value="NZ_KE557273.1"/>
</dbReference>
<dbReference type="HOGENOM" id="CLU_096775_0_0_5"/>
<evidence type="ECO:0008006" key="5">
    <source>
        <dbReference type="Google" id="ProtNLM"/>
    </source>
</evidence>
<protein>
    <recommendedName>
        <fullName evidence="5">Lipoprotein</fullName>
    </recommendedName>
</protein>
<dbReference type="eggNOG" id="ENOG5030BXW">
    <property type="taxonomic scope" value="Bacteria"/>
</dbReference>
<dbReference type="OrthoDB" id="7834608at2"/>
<dbReference type="EMBL" id="APVH01000003">
    <property type="protein sequence ID" value="EPX86847.1"/>
    <property type="molecule type" value="Genomic_DNA"/>
</dbReference>
<evidence type="ECO:0000313" key="3">
    <source>
        <dbReference type="EMBL" id="EPX86847.1"/>
    </source>
</evidence>
<reference evidence="4" key="1">
    <citation type="journal article" date="2014" name="Stand. Genomic Sci.">
        <title>Genome sequence of the exopolysaccharide-producing Salipiger mucosus type strain (DSM 16094(T)), a moderately halophilic member of the Roseobacter clade.</title>
        <authorList>
            <person name="Riedel T."/>
            <person name="Spring S."/>
            <person name="Fiebig A."/>
            <person name="Petersen J."/>
            <person name="Kyrpides N.C."/>
            <person name="Goker M."/>
            <person name="Klenk H.P."/>
        </authorList>
    </citation>
    <scope>NUCLEOTIDE SEQUENCE [LARGE SCALE GENOMIC DNA]</scope>
    <source>
        <strain evidence="4">DSM 16094</strain>
    </source>
</reference>
<keyword evidence="4" id="KW-1185">Reference proteome</keyword>
<dbReference type="STRING" id="1123237.Salmuc_01497"/>
<evidence type="ECO:0000256" key="2">
    <source>
        <dbReference type="SAM" id="SignalP"/>
    </source>
</evidence>
<feature type="chain" id="PRO_5004555578" description="Lipoprotein" evidence="2">
    <location>
        <begin position="19"/>
        <end position="202"/>
    </location>
</feature>
<accession>S9R4J3</accession>
<proteinExistence type="predicted"/>
<evidence type="ECO:0000256" key="1">
    <source>
        <dbReference type="SAM" id="MobiDB-lite"/>
    </source>
</evidence>
<dbReference type="PROSITE" id="PS51257">
    <property type="entry name" value="PROKAR_LIPOPROTEIN"/>
    <property type="match status" value="1"/>
</dbReference>